<evidence type="ECO:0000256" key="6">
    <source>
        <dbReference type="HAMAP-Rule" id="MF_01877"/>
    </source>
</evidence>
<evidence type="ECO:0000256" key="2">
    <source>
        <dbReference type="ARBA" id="ARBA00022552"/>
    </source>
</evidence>
<comment type="similarity">
    <text evidence="6">Belongs to the methyltransferase superfamily. RsmI family.</text>
</comment>
<evidence type="ECO:0000313" key="9">
    <source>
        <dbReference type="Proteomes" id="UP001165124"/>
    </source>
</evidence>
<comment type="function">
    <text evidence="6">Catalyzes the 2'-O-methylation of the ribose of cytidine 1402 (C1402) in 16S rRNA.</text>
</comment>
<reference evidence="8" key="1">
    <citation type="submission" date="2023-02" db="EMBL/GenBank/DDBJ databases">
        <title>Actinomadura rubrobrunea NBRC 14622.</title>
        <authorList>
            <person name="Ichikawa N."/>
            <person name="Sato H."/>
            <person name="Tonouchi N."/>
        </authorList>
    </citation>
    <scope>NUCLEOTIDE SEQUENCE</scope>
    <source>
        <strain evidence="8">NBRC 14622</strain>
    </source>
</reference>
<dbReference type="PIRSF" id="PIRSF005917">
    <property type="entry name" value="MTase_YraL"/>
    <property type="match status" value="1"/>
</dbReference>
<dbReference type="RefSeq" id="WP_067916176.1">
    <property type="nucleotide sequence ID" value="NZ_BSRZ01000001.1"/>
</dbReference>
<evidence type="ECO:0000256" key="4">
    <source>
        <dbReference type="ARBA" id="ARBA00022679"/>
    </source>
</evidence>
<dbReference type="Gene3D" id="3.40.1010.10">
    <property type="entry name" value="Cobalt-precorrin-4 Transmethylase, Domain 1"/>
    <property type="match status" value="1"/>
</dbReference>
<dbReference type="Pfam" id="PF00590">
    <property type="entry name" value="TP_methylase"/>
    <property type="match status" value="1"/>
</dbReference>
<comment type="caution">
    <text evidence="8">The sequence shown here is derived from an EMBL/GenBank/DDBJ whole genome shotgun (WGS) entry which is preliminary data.</text>
</comment>
<proteinExistence type="inferred from homology"/>
<dbReference type="Proteomes" id="UP001165124">
    <property type="component" value="Unassembled WGS sequence"/>
</dbReference>
<dbReference type="InterPro" id="IPR014777">
    <property type="entry name" value="4pyrrole_Mease_sub1"/>
</dbReference>
<evidence type="ECO:0000256" key="5">
    <source>
        <dbReference type="ARBA" id="ARBA00022691"/>
    </source>
</evidence>
<dbReference type="PANTHER" id="PTHR46111:SF1">
    <property type="entry name" value="RIBOSOMAL RNA SMALL SUBUNIT METHYLTRANSFERASE I"/>
    <property type="match status" value="1"/>
</dbReference>
<protein>
    <recommendedName>
        <fullName evidence="6">Ribosomal RNA small subunit methyltransferase I</fullName>
        <ecNumber evidence="6">2.1.1.198</ecNumber>
    </recommendedName>
    <alternativeName>
        <fullName evidence="6">16S rRNA 2'-O-ribose C1402 methyltransferase</fullName>
    </alternativeName>
    <alternativeName>
        <fullName evidence="6">rRNA (cytidine-2'-O-)-methyltransferase RsmI</fullName>
    </alternativeName>
</protein>
<keyword evidence="5 6" id="KW-0949">S-adenosyl-L-methionine</keyword>
<organism evidence="8 9">
    <name type="scientific">Actinomadura rubrobrunea</name>
    <dbReference type="NCBI Taxonomy" id="115335"/>
    <lineage>
        <taxon>Bacteria</taxon>
        <taxon>Bacillati</taxon>
        <taxon>Actinomycetota</taxon>
        <taxon>Actinomycetes</taxon>
        <taxon>Streptosporangiales</taxon>
        <taxon>Thermomonosporaceae</taxon>
        <taxon>Actinomadura</taxon>
    </lineage>
</organism>
<keyword evidence="4 6" id="KW-0808">Transferase</keyword>
<accession>A0A9W6PRD2</accession>
<comment type="catalytic activity">
    <reaction evidence="6">
        <text>cytidine(1402) in 16S rRNA + S-adenosyl-L-methionine = 2'-O-methylcytidine(1402) in 16S rRNA + S-adenosyl-L-homocysteine + H(+)</text>
        <dbReference type="Rhea" id="RHEA:42924"/>
        <dbReference type="Rhea" id="RHEA-COMP:10285"/>
        <dbReference type="Rhea" id="RHEA-COMP:10286"/>
        <dbReference type="ChEBI" id="CHEBI:15378"/>
        <dbReference type="ChEBI" id="CHEBI:57856"/>
        <dbReference type="ChEBI" id="CHEBI:59789"/>
        <dbReference type="ChEBI" id="CHEBI:74495"/>
        <dbReference type="ChEBI" id="CHEBI:82748"/>
        <dbReference type="EC" id="2.1.1.198"/>
    </reaction>
</comment>
<dbReference type="InterPro" id="IPR035996">
    <property type="entry name" value="4pyrrol_Methylase_sf"/>
</dbReference>
<feature type="domain" description="Tetrapyrrole methylase" evidence="7">
    <location>
        <begin position="13"/>
        <end position="215"/>
    </location>
</feature>
<dbReference type="InterPro" id="IPR008189">
    <property type="entry name" value="rRNA_ssu_MeTfrase_I"/>
</dbReference>
<sequence length="301" mass="31205">MTGNEADGATGTLLLAAAPIGRVDDASPRLRAALADAQIIAAEDTRRLRRLAADLGVETRARVVSYYDQNERARAAELLAELRAGRDVLVITDAGLPGVSDPGYRLVRAAVDAGVPVTVLPGPSAVTAALVVSGLPTDRFCFEGFPPRRPGDRARRLAALAEEPRTMVFFEAPHRLAATLAAMAEAFGADRPAAVCRELTKTYEEVRRGTLGELADWAAGGVRGEITLVVGGAPEPDGAAEPADLAAAVAAREAAGTPRKQAIGEVARAAGVPRRDVYDAVVAAKRGAADTAAPPRRGSGH</sequence>
<dbReference type="FunFam" id="3.30.950.10:FF:000003">
    <property type="entry name" value="Ribosomal RNA small subunit methyltransferase I"/>
    <property type="match status" value="1"/>
</dbReference>
<dbReference type="CDD" id="cd11648">
    <property type="entry name" value="RsmI"/>
    <property type="match status" value="1"/>
</dbReference>
<dbReference type="PANTHER" id="PTHR46111">
    <property type="entry name" value="RIBOSOMAL RNA SMALL SUBUNIT METHYLTRANSFERASE I"/>
    <property type="match status" value="1"/>
</dbReference>
<evidence type="ECO:0000313" key="8">
    <source>
        <dbReference type="EMBL" id="GLW62032.1"/>
    </source>
</evidence>
<dbReference type="EMBL" id="BSRZ01000001">
    <property type="protein sequence ID" value="GLW62032.1"/>
    <property type="molecule type" value="Genomic_DNA"/>
</dbReference>
<dbReference type="InterPro" id="IPR014776">
    <property type="entry name" value="4pyrrole_Mease_sub2"/>
</dbReference>
<evidence type="ECO:0000256" key="3">
    <source>
        <dbReference type="ARBA" id="ARBA00022603"/>
    </source>
</evidence>
<keyword evidence="9" id="KW-1185">Reference proteome</keyword>
<comment type="subcellular location">
    <subcellularLocation>
        <location evidence="6">Cytoplasm</location>
    </subcellularLocation>
</comment>
<keyword evidence="1 6" id="KW-0963">Cytoplasm</keyword>
<dbReference type="Gene3D" id="3.30.950.10">
    <property type="entry name" value="Methyltransferase, Cobalt-precorrin-4 Transmethylase, Domain 2"/>
    <property type="match status" value="1"/>
</dbReference>
<dbReference type="HAMAP" id="MF_01877">
    <property type="entry name" value="16SrRNA_methyltr_I"/>
    <property type="match status" value="1"/>
</dbReference>
<dbReference type="NCBIfam" id="TIGR00096">
    <property type="entry name" value="16S rRNA (cytidine(1402)-2'-O)-methyltransferase"/>
    <property type="match status" value="1"/>
</dbReference>
<dbReference type="FunFam" id="3.40.1010.10:FF:000007">
    <property type="entry name" value="Ribosomal RNA small subunit methyltransferase I"/>
    <property type="match status" value="1"/>
</dbReference>
<evidence type="ECO:0000256" key="1">
    <source>
        <dbReference type="ARBA" id="ARBA00022490"/>
    </source>
</evidence>
<evidence type="ECO:0000259" key="7">
    <source>
        <dbReference type="Pfam" id="PF00590"/>
    </source>
</evidence>
<dbReference type="SUPFAM" id="SSF53790">
    <property type="entry name" value="Tetrapyrrole methylase"/>
    <property type="match status" value="1"/>
</dbReference>
<dbReference type="InterPro" id="IPR000878">
    <property type="entry name" value="4pyrrol_Mease"/>
</dbReference>
<dbReference type="AlphaFoldDB" id="A0A9W6PRD2"/>
<gene>
    <name evidence="6 8" type="primary">rsmI</name>
    <name evidence="8" type="ORF">Arub01_02760</name>
</gene>
<keyword evidence="2 6" id="KW-0698">rRNA processing</keyword>
<keyword evidence="3 6" id="KW-0489">Methyltransferase</keyword>
<dbReference type="GO" id="GO:0005737">
    <property type="term" value="C:cytoplasm"/>
    <property type="evidence" value="ECO:0007669"/>
    <property type="project" value="UniProtKB-SubCell"/>
</dbReference>
<dbReference type="GO" id="GO:0070677">
    <property type="term" value="F:rRNA (cytosine-2'-O-)-methyltransferase activity"/>
    <property type="evidence" value="ECO:0007669"/>
    <property type="project" value="UniProtKB-UniRule"/>
</dbReference>
<name>A0A9W6PRD2_9ACTN</name>
<dbReference type="EC" id="2.1.1.198" evidence="6"/>